<dbReference type="GO" id="GO:0003723">
    <property type="term" value="F:RNA binding"/>
    <property type="evidence" value="ECO:0007669"/>
    <property type="project" value="InterPro"/>
</dbReference>
<dbReference type="EMBL" id="AMCV02000031">
    <property type="protein sequence ID" value="TDZ17209.1"/>
    <property type="molecule type" value="Genomic_DNA"/>
</dbReference>
<evidence type="ECO:0000256" key="5">
    <source>
        <dbReference type="ARBA" id="ARBA00031929"/>
    </source>
</evidence>
<accession>A0A484FFN6</accession>
<dbReference type="InterPro" id="IPR001313">
    <property type="entry name" value="Pumilio_RNA-bd_rpt"/>
</dbReference>
<evidence type="ECO:0000256" key="4">
    <source>
        <dbReference type="ARBA" id="ARBA00030932"/>
    </source>
</evidence>
<organism evidence="7 8">
    <name type="scientific">Colletotrichum orbiculare (strain 104-T / ATCC 96160 / CBS 514.97 / LARS 414 / MAFF 240422)</name>
    <name type="common">Cucumber anthracnose fungus</name>
    <name type="synonym">Colletotrichum lagenarium</name>
    <dbReference type="NCBI Taxonomy" id="1213857"/>
    <lineage>
        <taxon>Eukaryota</taxon>
        <taxon>Fungi</taxon>
        <taxon>Dikarya</taxon>
        <taxon>Ascomycota</taxon>
        <taxon>Pezizomycotina</taxon>
        <taxon>Sordariomycetes</taxon>
        <taxon>Hypocreomycetidae</taxon>
        <taxon>Glomerellales</taxon>
        <taxon>Glomerellaceae</taxon>
        <taxon>Colletotrichum</taxon>
        <taxon>Colletotrichum orbiculare species complex</taxon>
    </lineage>
</organism>
<keyword evidence="8" id="KW-1185">Reference proteome</keyword>
<evidence type="ECO:0000256" key="1">
    <source>
        <dbReference type="ARBA" id="ARBA00004604"/>
    </source>
</evidence>
<evidence type="ECO:0000256" key="3">
    <source>
        <dbReference type="ARBA" id="ARBA00022737"/>
    </source>
</evidence>
<dbReference type="Pfam" id="PF22493">
    <property type="entry name" value="PUF_NOP9"/>
    <property type="match status" value="1"/>
</dbReference>
<dbReference type="PANTHER" id="PTHR13102">
    <property type="entry name" value="NUCLEOLAR PROTEIN 9"/>
    <property type="match status" value="1"/>
</dbReference>
<evidence type="ECO:0000256" key="2">
    <source>
        <dbReference type="ARBA" id="ARBA00016427"/>
    </source>
</evidence>
<dbReference type="GO" id="GO:0000056">
    <property type="term" value="P:ribosomal small subunit export from nucleus"/>
    <property type="evidence" value="ECO:0007669"/>
    <property type="project" value="TreeGrafter"/>
</dbReference>
<keyword evidence="3" id="KW-0677">Repeat</keyword>
<dbReference type="Proteomes" id="UP000014480">
    <property type="component" value="Unassembled WGS sequence"/>
</dbReference>
<dbReference type="InterPro" id="IPR040000">
    <property type="entry name" value="NOP9"/>
</dbReference>
<dbReference type="GO" id="GO:0030686">
    <property type="term" value="C:90S preribosome"/>
    <property type="evidence" value="ECO:0007669"/>
    <property type="project" value="TreeGrafter"/>
</dbReference>
<feature type="region of interest" description="Disordered" evidence="6">
    <location>
        <begin position="144"/>
        <end position="188"/>
    </location>
</feature>
<sequence length="188" mass="21033">MLKTPGQPSKVAQKSLTSLPADLLFQLATQSMATVNVVLAALANPAAPQNDFFHKALVGALAPRAPDLAQSLTGHNVVNAIVDIPSRGKERSVPFHLKQTVMASLADHEAALRESWFGRSVWRTWKGDKWKTRRSDWVKWAKEVDGPGDETTLKPWEKRKLEQQRGGQPRPQPRKERQEKVEVEEDGE</sequence>
<dbReference type="GO" id="GO:0030688">
    <property type="term" value="C:preribosome, small subunit precursor"/>
    <property type="evidence" value="ECO:0007669"/>
    <property type="project" value="TreeGrafter"/>
</dbReference>
<dbReference type="GO" id="GO:0000480">
    <property type="term" value="P:endonucleolytic cleavage in 5'-ETS of tricistronic rRNA transcript (SSU-rRNA, 5.8S rRNA, LSU-rRNA)"/>
    <property type="evidence" value="ECO:0007669"/>
    <property type="project" value="TreeGrafter"/>
</dbReference>
<protein>
    <recommendedName>
        <fullName evidence="2">Nucleolar protein 9</fullName>
    </recommendedName>
    <alternativeName>
        <fullName evidence="4 5">Pumilio domain-containing protein NOP9</fullName>
    </alternativeName>
</protein>
<gene>
    <name evidence="7" type="primary">NOP9</name>
    <name evidence="7" type="ORF">Cob_v009761</name>
</gene>
<reference evidence="8" key="1">
    <citation type="journal article" date="2013" name="New Phytol.">
        <title>Comparative genomic and transcriptomic analyses reveal the hemibiotrophic stage shift of Colletotrichum fungi.</title>
        <authorList>
            <person name="Gan P."/>
            <person name="Ikeda K."/>
            <person name="Irieda H."/>
            <person name="Narusaka M."/>
            <person name="O'Connell R.J."/>
            <person name="Narusaka Y."/>
            <person name="Takano Y."/>
            <person name="Kubo Y."/>
            <person name="Shirasu K."/>
        </authorList>
    </citation>
    <scope>NUCLEOTIDE SEQUENCE [LARGE SCALE GENOMIC DNA]</scope>
    <source>
        <strain evidence="8">104-T / ATCC 96160 / CBS 514.97 / LARS 414 / MAFF 240422</strain>
    </source>
</reference>
<evidence type="ECO:0000313" key="8">
    <source>
        <dbReference type="Proteomes" id="UP000014480"/>
    </source>
</evidence>
<dbReference type="GO" id="GO:0000472">
    <property type="term" value="P:endonucleolytic cleavage to generate mature 5'-end of SSU-rRNA from (SSU-rRNA, 5.8S rRNA, LSU-rRNA)"/>
    <property type="evidence" value="ECO:0007669"/>
    <property type="project" value="TreeGrafter"/>
</dbReference>
<proteinExistence type="predicted"/>
<dbReference type="OrthoDB" id="392571at2759"/>
<dbReference type="GO" id="GO:0005730">
    <property type="term" value="C:nucleolus"/>
    <property type="evidence" value="ECO:0007669"/>
    <property type="project" value="UniProtKB-SubCell"/>
</dbReference>
<dbReference type="PANTHER" id="PTHR13102:SF0">
    <property type="entry name" value="NUCLEOLAR PROTEIN 9"/>
    <property type="match status" value="1"/>
</dbReference>
<dbReference type="STRING" id="1213857.A0A484FFN6"/>
<dbReference type="GO" id="GO:0000447">
    <property type="term" value="P:endonucleolytic cleavage in ITS1 to separate SSU-rRNA from 5.8S rRNA and LSU-rRNA from tricistronic rRNA transcript (SSU-rRNA, 5.8S rRNA, LSU-rRNA)"/>
    <property type="evidence" value="ECO:0007669"/>
    <property type="project" value="TreeGrafter"/>
</dbReference>
<comment type="caution">
    <text evidence="7">The sequence shown here is derived from an EMBL/GenBank/DDBJ whole genome shotgun (WGS) entry which is preliminary data.</text>
</comment>
<reference evidence="8" key="2">
    <citation type="journal article" date="2019" name="Mol. Plant Microbe Interact.">
        <title>Genome sequence resources for four phytopathogenic fungi from the Colletotrichum orbiculare species complex.</title>
        <authorList>
            <person name="Gan P."/>
            <person name="Tsushima A."/>
            <person name="Narusaka M."/>
            <person name="Narusaka Y."/>
            <person name="Takano Y."/>
            <person name="Kubo Y."/>
            <person name="Shirasu K."/>
        </authorList>
    </citation>
    <scope>GENOME REANNOTATION</scope>
    <source>
        <strain evidence="8">104-T / ATCC 96160 / CBS 514.97 / LARS 414 / MAFF 240422</strain>
    </source>
</reference>
<comment type="subcellular location">
    <subcellularLocation>
        <location evidence="1">Nucleus</location>
        <location evidence="1">Nucleolus</location>
    </subcellularLocation>
</comment>
<evidence type="ECO:0000256" key="6">
    <source>
        <dbReference type="SAM" id="MobiDB-lite"/>
    </source>
</evidence>
<dbReference type="AlphaFoldDB" id="A0A484FFN6"/>
<feature type="compositionally biased region" description="Basic and acidic residues" evidence="6">
    <location>
        <begin position="144"/>
        <end position="163"/>
    </location>
</feature>
<evidence type="ECO:0000313" key="7">
    <source>
        <dbReference type="EMBL" id="TDZ17209.1"/>
    </source>
</evidence>
<name>A0A484FFN6_COLOR</name>